<gene>
    <name evidence="2" type="ORF">BCO71171_05834</name>
</gene>
<accession>A0A6P3B757</accession>
<proteinExistence type="predicted"/>
<evidence type="ECO:0000256" key="1">
    <source>
        <dbReference type="SAM" id="Phobius"/>
    </source>
</evidence>
<feature type="transmembrane region" description="Helical" evidence="1">
    <location>
        <begin position="87"/>
        <end position="107"/>
    </location>
</feature>
<name>A0A6P3B757_9BURK</name>
<evidence type="ECO:0000313" key="3">
    <source>
        <dbReference type="Proteomes" id="UP000494182"/>
    </source>
</evidence>
<dbReference type="Proteomes" id="UP000494182">
    <property type="component" value="Unassembled WGS sequence"/>
</dbReference>
<organism evidence="2 3">
    <name type="scientific">Burkholderia contaminans</name>
    <dbReference type="NCBI Taxonomy" id="488447"/>
    <lineage>
        <taxon>Bacteria</taxon>
        <taxon>Pseudomonadati</taxon>
        <taxon>Pseudomonadota</taxon>
        <taxon>Betaproteobacteria</taxon>
        <taxon>Burkholderiales</taxon>
        <taxon>Burkholderiaceae</taxon>
        <taxon>Burkholderia</taxon>
        <taxon>Burkholderia cepacia complex</taxon>
    </lineage>
</organism>
<feature type="transmembrane region" description="Helical" evidence="1">
    <location>
        <begin position="119"/>
        <end position="141"/>
    </location>
</feature>
<sequence length="143" mass="15017">MSKTTIIATIGPASRLARRCAVPAAERVTMVICAIAVLASLAMLVRLNLKARADLLIGVAMLSAAAMRYSSRLQTGLRKFVHARSRLYVGTTGVAMAPVAVAIYFAVGNVLFARAGAPLYERAMTAFIGGYGAVVLAKTLVFA</sequence>
<keyword evidence="1" id="KW-0812">Transmembrane</keyword>
<dbReference type="AlphaFoldDB" id="A0A6P3B757"/>
<reference evidence="2 3" key="1">
    <citation type="submission" date="2019-09" db="EMBL/GenBank/DDBJ databases">
        <authorList>
            <person name="Depoorter E."/>
        </authorList>
    </citation>
    <scope>NUCLEOTIDE SEQUENCE [LARGE SCALE GENOMIC DNA]</scope>
    <source>
        <strain evidence="2">R-71171</strain>
    </source>
</reference>
<feature type="transmembrane region" description="Helical" evidence="1">
    <location>
        <begin position="28"/>
        <end position="45"/>
    </location>
</feature>
<protein>
    <submittedName>
        <fullName evidence="2">Uncharacterized protein</fullName>
    </submittedName>
</protein>
<keyword evidence="1" id="KW-0472">Membrane</keyword>
<dbReference type="RefSeq" id="WP_254600317.1">
    <property type="nucleotide sequence ID" value="NZ_CABVQT010000019.1"/>
</dbReference>
<dbReference type="EMBL" id="CABVQT010000019">
    <property type="protein sequence ID" value="VWD55100.1"/>
    <property type="molecule type" value="Genomic_DNA"/>
</dbReference>
<feature type="transmembrane region" description="Helical" evidence="1">
    <location>
        <begin position="51"/>
        <end position="67"/>
    </location>
</feature>
<keyword evidence="1" id="KW-1133">Transmembrane helix</keyword>
<evidence type="ECO:0000313" key="2">
    <source>
        <dbReference type="EMBL" id="VWD55100.1"/>
    </source>
</evidence>